<dbReference type="GO" id="GO:0030154">
    <property type="term" value="P:cell differentiation"/>
    <property type="evidence" value="ECO:0007669"/>
    <property type="project" value="UniProtKB-KW"/>
</dbReference>
<dbReference type="Gene3D" id="3.10.450.10">
    <property type="match status" value="1"/>
</dbReference>
<keyword evidence="4" id="KW-0964">Secreted</keyword>
<dbReference type="GO" id="GO:0050994">
    <property type="term" value="P:regulation of lipid catabolic process"/>
    <property type="evidence" value="ECO:0007669"/>
    <property type="project" value="InterPro"/>
</dbReference>
<keyword evidence="7" id="KW-1015">Disulfide bond</keyword>
<dbReference type="GO" id="GO:0010759">
    <property type="term" value="P:positive regulation of macrophage chemotaxis"/>
    <property type="evidence" value="ECO:0007669"/>
    <property type="project" value="Ensembl"/>
</dbReference>
<dbReference type="GO" id="GO:0019732">
    <property type="term" value="P:antifungal humoral response"/>
    <property type="evidence" value="ECO:0007669"/>
    <property type="project" value="Ensembl"/>
</dbReference>
<reference evidence="11" key="2">
    <citation type="submission" date="2025-09" db="UniProtKB">
        <authorList>
            <consortium name="Ensembl"/>
        </authorList>
    </citation>
    <scope>IDENTIFICATION</scope>
</reference>
<protein>
    <recommendedName>
        <fullName evidence="2">Retinoic acid receptor responder protein 2</fullName>
    </recommendedName>
    <alternativeName>
        <fullName evidence="9">Chemerin</fullName>
    </alternativeName>
</protein>
<dbReference type="GO" id="GO:0005615">
    <property type="term" value="C:extracellular space"/>
    <property type="evidence" value="ECO:0007669"/>
    <property type="project" value="Ensembl"/>
</dbReference>
<dbReference type="FunFam" id="3.10.450.10:FF:000014">
    <property type="entry name" value="Retinoic acid receptor responder 2"/>
    <property type="match status" value="1"/>
</dbReference>
<evidence type="ECO:0000256" key="5">
    <source>
        <dbReference type="ARBA" id="ARBA00022729"/>
    </source>
</evidence>
<dbReference type="GO" id="GO:0061760">
    <property type="term" value="P:antifungal innate immune response"/>
    <property type="evidence" value="ECO:0007669"/>
    <property type="project" value="Ensembl"/>
</dbReference>
<dbReference type="AlphaFoldDB" id="A0A8C2YLF9"/>
<dbReference type="GO" id="GO:0050829">
    <property type="term" value="P:defense response to Gram-negative bacterium"/>
    <property type="evidence" value="ECO:0007669"/>
    <property type="project" value="Ensembl"/>
</dbReference>
<evidence type="ECO:0000313" key="12">
    <source>
        <dbReference type="Proteomes" id="UP000694398"/>
    </source>
</evidence>
<feature type="chain" id="PRO_5034681062" description="Retinoic acid receptor responder protein 2" evidence="10">
    <location>
        <begin position="20"/>
        <end position="164"/>
    </location>
</feature>
<evidence type="ECO:0000256" key="9">
    <source>
        <dbReference type="ARBA" id="ARBA00032785"/>
    </source>
</evidence>
<dbReference type="InterPro" id="IPR029562">
    <property type="entry name" value="Chemerin"/>
</dbReference>
<dbReference type="OMA" id="QWAFQKT"/>
<comment type="subcellular location">
    <subcellularLocation>
        <location evidence="1">Secreted</location>
    </subcellularLocation>
</comment>
<evidence type="ECO:0000256" key="4">
    <source>
        <dbReference type="ARBA" id="ARBA00022525"/>
    </source>
</evidence>
<dbReference type="GO" id="GO:0006954">
    <property type="term" value="P:inflammatory response"/>
    <property type="evidence" value="ECO:0007669"/>
    <property type="project" value="UniProtKB-KW"/>
</dbReference>
<evidence type="ECO:0000256" key="10">
    <source>
        <dbReference type="SAM" id="SignalP"/>
    </source>
</evidence>
<gene>
    <name evidence="11" type="primary">RARRES2</name>
</gene>
<evidence type="ECO:0000313" key="11">
    <source>
        <dbReference type="Ensembl" id="ENSCLAP00000007343.1"/>
    </source>
</evidence>
<reference evidence="11" key="1">
    <citation type="submission" date="2025-08" db="UniProtKB">
        <authorList>
            <consortium name="Ensembl"/>
        </authorList>
    </citation>
    <scope>IDENTIFICATION</scope>
</reference>
<keyword evidence="3" id="KW-0145">Chemotaxis</keyword>
<dbReference type="GO" id="GO:0008286">
    <property type="term" value="P:insulin receptor signaling pathway"/>
    <property type="evidence" value="ECO:0007669"/>
    <property type="project" value="Ensembl"/>
</dbReference>
<dbReference type="GO" id="GO:0048566">
    <property type="term" value="P:embryonic digestive tract development"/>
    <property type="evidence" value="ECO:0007669"/>
    <property type="project" value="Ensembl"/>
</dbReference>
<name>A0A8C2YLF9_CHILA</name>
<evidence type="ECO:0000256" key="3">
    <source>
        <dbReference type="ARBA" id="ARBA00022500"/>
    </source>
</evidence>
<dbReference type="Proteomes" id="UP000694398">
    <property type="component" value="Unassembled WGS sequence"/>
</dbReference>
<dbReference type="GO" id="GO:0050830">
    <property type="term" value="P:defense response to Gram-positive bacterium"/>
    <property type="evidence" value="ECO:0007669"/>
    <property type="project" value="Ensembl"/>
</dbReference>
<dbReference type="GO" id="GO:0001523">
    <property type="term" value="P:retinoid metabolic process"/>
    <property type="evidence" value="ECO:0007669"/>
    <property type="project" value="Ensembl"/>
</dbReference>
<dbReference type="Pfam" id="PF00666">
    <property type="entry name" value="Cathelicidins"/>
    <property type="match status" value="1"/>
</dbReference>
<evidence type="ECO:0000256" key="8">
    <source>
        <dbReference type="ARBA" id="ARBA00023198"/>
    </source>
</evidence>
<dbReference type="PANTHER" id="PTHR15106:SF2">
    <property type="entry name" value="RETINOIC ACID RECEPTOR RESPONDER PROTEIN 2"/>
    <property type="match status" value="1"/>
</dbReference>
<dbReference type="PANTHER" id="PTHR15106">
    <property type="entry name" value="RETINOIC ACID RECEPTOR RESPONDER PROTEIN 2"/>
    <property type="match status" value="1"/>
</dbReference>
<dbReference type="GO" id="GO:0005102">
    <property type="term" value="F:signaling receptor binding"/>
    <property type="evidence" value="ECO:0007669"/>
    <property type="project" value="Ensembl"/>
</dbReference>
<organism evidence="11 12">
    <name type="scientific">Chinchilla lanigera</name>
    <name type="common">Long-tailed chinchilla</name>
    <name type="synonym">Chinchilla villidera</name>
    <dbReference type="NCBI Taxonomy" id="34839"/>
    <lineage>
        <taxon>Eukaryota</taxon>
        <taxon>Metazoa</taxon>
        <taxon>Chordata</taxon>
        <taxon>Craniata</taxon>
        <taxon>Vertebrata</taxon>
        <taxon>Euteleostomi</taxon>
        <taxon>Mammalia</taxon>
        <taxon>Eutheria</taxon>
        <taxon>Euarchontoglires</taxon>
        <taxon>Glires</taxon>
        <taxon>Rodentia</taxon>
        <taxon>Hystricomorpha</taxon>
        <taxon>Chinchillidae</taxon>
        <taxon>Chinchilla</taxon>
    </lineage>
</organism>
<accession>A0A8C2YLF9</accession>
<proteinExistence type="predicted"/>
<dbReference type="GO" id="GO:0031012">
    <property type="term" value="C:extracellular matrix"/>
    <property type="evidence" value="ECO:0007669"/>
    <property type="project" value="Ensembl"/>
</dbReference>
<dbReference type="GeneTree" id="ENSGT00390000016226"/>
<dbReference type="SUPFAM" id="SSF54403">
    <property type="entry name" value="Cystatin/monellin"/>
    <property type="match status" value="1"/>
</dbReference>
<dbReference type="InterPro" id="IPR046350">
    <property type="entry name" value="Cystatin_sf"/>
</dbReference>
<evidence type="ECO:0000256" key="6">
    <source>
        <dbReference type="ARBA" id="ARBA00022782"/>
    </source>
</evidence>
<evidence type="ECO:0000256" key="1">
    <source>
        <dbReference type="ARBA" id="ARBA00004613"/>
    </source>
</evidence>
<feature type="signal peptide" evidence="10">
    <location>
        <begin position="1"/>
        <end position="19"/>
    </location>
</feature>
<evidence type="ECO:0000256" key="7">
    <source>
        <dbReference type="ARBA" id="ARBA00023157"/>
    </source>
</evidence>
<dbReference type="GO" id="GO:0006935">
    <property type="term" value="P:chemotaxis"/>
    <property type="evidence" value="ECO:0007669"/>
    <property type="project" value="UniProtKB-KW"/>
</dbReference>
<keyword evidence="5 10" id="KW-0732">Signal</keyword>
<dbReference type="Ensembl" id="ENSCLAT00000007460.1">
    <property type="protein sequence ID" value="ENSCLAP00000007343.1"/>
    <property type="gene ID" value="ENSCLAG00000005165.1"/>
</dbReference>
<keyword evidence="12" id="KW-1185">Reference proteome</keyword>
<keyword evidence="6" id="KW-0221">Differentiation</keyword>
<evidence type="ECO:0000256" key="2">
    <source>
        <dbReference type="ARBA" id="ARBA00018808"/>
    </source>
</evidence>
<sequence>MRRLLILLALWLGTEGVGGVELTTVQRRGLQVALEEFHKHPPVQWAFRETSVDSAADTPFPAGTFVRLEFRLQQTGCRKKDWKKPECKVKPNGRKRKCLACIKLDPEHQVLGRMVHCPIETQAAREAAGNQGTPQCSKVQRAGEDPHSFYFPGQFAFSKALPPS</sequence>
<keyword evidence="8" id="KW-0395">Inflammatory response</keyword>